<dbReference type="OrthoDB" id="10261066at2759"/>
<dbReference type="GO" id="GO:0004579">
    <property type="term" value="F:dolichyl-diphosphooligosaccharide-protein glycotransferase activity"/>
    <property type="evidence" value="ECO:0007669"/>
    <property type="project" value="UniProtKB-EC"/>
</dbReference>
<feature type="transmembrane region" description="Helical" evidence="16">
    <location>
        <begin position="459"/>
        <end position="478"/>
    </location>
</feature>
<keyword evidence="20" id="KW-1185">Reference proteome</keyword>
<feature type="transmembrane region" description="Helical" evidence="16">
    <location>
        <begin position="152"/>
        <end position="168"/>
    </location>
</feature>
<dbReference type="InterPro" id="IPR003674">
    <property type="entry name" value="Oligo_trans_STT3"/>
</dbReference>
<evidence type="ECO:0000256" key="8">
    <source>
        <dbReference type="ARBA" id="ARBA00022679"/>
    </source>
</evidence>
<evidence type="ECO:0000256" key="1">
    <source>
        <dbReference type="ARBA" id="ARBA00001936"/>
    </source>
</evidence>
<keyword evidence="10" id="KW-0479">Metal-binding</keyword>
<evidence type="ECO:0000256" key="3">
    <source>
        <dbReference type="ARBA" id="ARBA00004127"/>
    </source>
</evidence>
<dbReference type="Pfam" id="PF02516">
    <property type="entry name" value="STT3"/>
    <property type="match status" value="1"/>
</dbReference>
<feature type="transmembrane region" description="Helical" evidence="16">
    <location>
        <begin position="123"/>
        <end position="140"/>
    </location>
</feature>
<evidence type="ECO:0000259" key="18">
    <source>
        <dbReference type="Pfam" id="PF21436"/>
    </source>
</evidence>
<dbReference type="OMA" id="TWYAIGT"/>
<dbReference type="GO" id="GO:0046872">
    <property type="term" value="F:metal ion binding"/>
    <property type="evidence" value="ECO:0007669"/>
    <property type="project" value="UniProtKB-KW"/>
</dbReference>
<keyword evidence="12 16" id="KW-1133">Transmembrane helix</keyword>
<dbReference type="InterPro" id="IPR048307">
    <property type="entry name" value="STT3_N"/>
</dbReference>
<gene>
    <name evidence="19" type="ORF">POCTA_138.1.T0320309</name>
</gene>
<name>A0A8S1U0E6_PAROT</name>
<feature type="transmembrane region" description="Helical" evidence="16">
    <location>
        <begin position="218"/>
        <end position="239"/>
    </location>
</feature>
<comment type="caution">
    <text evidence="19">The sequence shown here is derived from an EMBL/GenBank/DDBJ whole genome shotgun (WGS) entry which is preliminary data.</text>
</comment>
<evidence type="ECO:0000256" key="13">
    <source>
        <dbReference type="ARBA" id="ARBA00023136"/>
    </source>
</evidence>
<proteinExistence type="inferred from homology"/>
<keyword evidence="8" id="KW-0808">Transferase</keyword>
<protein>
    <recommendedName>
        <fullName evidence="6">dolichyl-diphosphooligosaccharide--protein glycotransferase</fullName>
        <ecNumber evidence="6">2.4.99.18</ecNumber>
    </recommendedName>
</protein>
<evidence type="ECO:0000256" key="6">
    <source>
        <dbReference type="ARBA" id="ARBA00012605"/>
    </source>
</evidence>
<dbReference type="AlphaFoldDB" id="A0A8S1U0E6"/>
<evidence type="ECO:0000256" key="4">
    <source>
        <dbReference type="ARBA" id="ARBA00004922"/>
    </source>
</evidence>
<dbReference type="GO" id="GO:0012505">
    <property type="term" value="C:endomembrane system"/>
    <property type="evidence" value="ECO:0007669"/>
    <property type="project" value="UniProtKB-SubCell"/>
</dbReference>
<keyword evidence="9 16" id="KW-0812">Transmembrane</keyword>
<dbReference type="Pfam" id="PF21436">
    <property type="entry name" value="STT3-PglB_core"/>
    <property type="match status" value="1"/>
</dbReference>
<evidence type="ECO:0000256" key="14">
    <source>
        <dbReference type="ARBA" id="ARBA00023211"/>
    </source>
</evidence>
<keyword evidence="13 16" id="KW-0472">Membrane</keyword>
<comment type="cofactor">
    <cofactor evidence="2">
        <name>Mg(2+)</name>
        <dbReference type="ChEBI" id="CHEBI:18420"/>
    </cofactor>
</comment>
<feature type="transmembrane region" description="Helical" evidence="16">
    <location>
        <begin position="180"/>
        <end position="206"/>
    </location>
</feature>
<evidence type="ECO:0000256" key="7">
    <source>
        <dbReference type="ARBA" id="ARBA00022676"/>
    </source>
</evidence>
<feature type="transmembrane region" description="Helical" evidence="16">
    <location>
        <begin position="418"/>
        <end position="438"/>
    </location>
</feature>
<keyword evidence="7" id="KW-0328">Glycosyltransferase</keyword>
<dbReference type="EMBL" id="CAJJDP010000032">
    <property type="protein sequence ID" value="CAD8156809.1"/>
    <property type="molecule type" value="Genomic_DNA"/>
</dbReference>
<comment type="similarity">
    <text evidence="5">Belongs to the STT3 family.</text>
</comment>
<evidence type="ECO:0000256" key="5">
    <source>
        <dbReference type="ARBA" id="ARBA00010810"/>
    </source>
</evidence>
<feature type="transmembrane region" description="Helical" evidence="16">
    <location>
        <begin position="307"/>
        <end position="329"/>
    </location>
</feature>
<evidence type="ECO:0000313" key="20">
    <source>
        <dbReference type="Proteomes" id="UP000683925"/>
    </source>
</evidence>
<comment type="cofactor">
    <cofactor evidence="1">
        <name>Mn(2+)</name>
        <dbReference type="ChEBI" id="CHEBI:29035"/>
    </cofactor>
</comment>
<dbReference type="PANTHER" id="PTHR13872">
    <property type="entry name" value="DOLICHYL-DIPHOSPHOOLIGOSACCHARIDE--PROTEIN GLYCOSYLTRANSFERASE SUBUNIT"/>
    <property type="match status" value="1"/>
</dbReference>
<dbReference type="Proteomes" id="UP000683925">
    <property type="component" value="Unassembled WGS sequence"/>
</dbReference>
<dbReference type="PANTHER" id="PTHR13872:SF1">
    <property type="entry name" value="DOLICHYL-DIPHOSPHOOLIGOSACCHARIDE--PROTEIN GLYCOSYLTRANSFERASE SUBUNIT STT3B"/>
    <property type="match status" value="1"/>
</dbReference>
<feature type="transmembrane region" description="Helical" evidence="16">
    <location>
        <begin position="368"/>
        <end position="387"/>
    </location>
</feature>
<evidence type="ECO:0000256" key="15">
    <source>
        <dbReference type="ARBA" id="ARBA00048829"/>
    </source>
</evidence>
<feature type="transmembrane region" description="Helical" evidence="16">
    <location>
        <begin position="92"/>
        <end position="111"/>
    </location>
</feature>
<sequence>MSSEEETQQSLPYKVHKSTLKWAPVFNMTILLSIAIISCLIRVFSVIRYESIIHEFDPWFNYRTTQYLVKEGPYALWNWYDSESWYPLGRSVGGTVYPGLMMTSGMIYWVLHKLSIPIDIRNVCVFLAPIFSAFTSLAAYGMTKEITKRSEAGLLSALFVAIVPSYMSRSVAGSYDNEGVSIFALVFTFYTFLKTVNTGSILWGVYTALAFFYMVASWGGYAFIINIIPIFVLFLLITGRSNSRIQVAYNVFYILGTLLAMQIPFVGFQALHSSEHMASHAVFILINFLNFFSWIRNFVSKKAIITLTKFLIVFLVFSILVGVVILTLAGKTQWSGRSLTLLDPTYAKKYIPIIASVSEHQATTWSSFFFDLHYLILFSPVGLYYCYNKPTETKIFGALYTVLGVYFASVMVRLLLVLAPAVSIMAGIGISWAFRKFAKSVRSFILPKIEKPKKYRIPPEISIIGLVILGYYCSIYVLHANFAGSEAYASPSIILSSRDRQGNRNIIDDYREAYYWLRMNTRPDDKIMSWWDYGYQITGMSNRTVLVDNNTWNNTHIATVGMAMASSEEDAFEICEKLDVDYVLVIFGGILNYSGDDINKFLWMVRIGGGVYPHIKEEDYYGKGTYRVDQYATETMTNSLMYRLSYYRFDEVQTAYGQPKGYDTVRQAVIGVKGYKLRHFEEAFTSENWIVRIFKRKQRENRDGVAFTSKSTSQFTIPKEFSPVTKFSKKANTKQRSTLNFQNNE</sequence>
<evidence type="ECO:0000259" key="17">
    <source>
        <dbReference type="Pfam" id="PF02516"/>
    </source>
</evidence>
<comment type="subcellular location">
    <subcellularLocation>
        <location evidence="3">Endomembrane system</location>
        <topology evidence="3">Multi-pass membrane protein</topology>
    </subcellularLocation>
</comment>
<feature type="transmembrane region" description="Helical" evidence="16">
    <location>
        <begin position="277"/>
        <end position="295"/>
    </location>
</feature>
<organism evidence="19 20">
    <name type="scientific">Paramecium octaurelia</name>
    <dbReference type="NCBI Taxonomy" id="43137"/>
    <lineage>
        <taxon>Eukaryota</taxon>
        <taxon>Sar</taxon>
        <taxon>Alveolata</taxon>
        <taxon>Ciliophora</taxon>
        <taxon>Intramacronucleata</taxon>
        <taxon>Oligohymenophorea</taxon>
        <taxon>Peniculida</taxon>
        <taxon>Parameciidae</taxon>
        <taxon>Paramecium</taxon>
    </lineage>
</organism>
<dbReference type="EC" id="2.4.99.18" evidence="6"/>
<dbReference type="GO" id="GO:0016020">
    <property type="term" value="C:membrane"/>
    <property type="evidence" value="ECO:0007669"/>
    <property type="project" value="InterPro"/>
</dbReference>
<reference evidence="19" key="1">
    <citation type="submission" date="2021-01" db="EMBL/GenBank/DDBJ databases">
        <authorList>
            <consortium name="Genoscope - CEA"/>
            <person name="William W."/>
        </authorList>
    </citation>
    <scope>NUCLEOTIDE SEQUENCE</scope>
</reference>
<evidence type="ECO:0000256" key="2">
    <source>
        <dbReference type="ARBA" id="ARBA00001946"/>
    </source>
</evidence>
<feature type="transmembrane region" description="Helical" evidence="16">
    <location>
        <begin position="394"/>
        <end position="412"/>
    </location>
</feature>
<keyword evidence="14" id="KW-0464">Manganese</keyword>
<evidence type="ECO:0000313" key="19">
    <source>
        <dbReference type="EMBL" id="CAD8156809.1"/>
    </source>
</evidence>
<dbReference type="InterPro" id="IPR048999">
    <property type="entry name" value="STT3-PglB_core"/>
</dbReference>
<accession>A0A8S1U0E6</accession>
<evidence type="ECO:0000256" key="16">
    <source>
        <dbReference type="SAM" id="Phobius"/>
    </source>
</evidence>
<feature type="domain" description="Oligosaccharyl transferase STT3 N-terminal" evidence="17">
    <location>
        <begin position="28"/>
        <end position="426"/>
    </location>
</feature>
<evidence type="ECO:0000256" key="11">
    <source>
        <dbReference type="ARBA" id="ARBA00022842"/>
    </source>
</evidence>
<feature type="transmembrane region" description="Helical" evidence="16">
    <location>
        <begin position="251"/>
        <end position="271"/>
    </location>
</feature>
<keyword evidence="11" id="KW-0460">Magnesium</keyword>
<feature type="domain" description="STT3/PglB/AglB core" evidence="18">
    <location>
        <begin position="524"/>
        <end position="583"/>
    </location>
</feature>
<comment type="catalytic activity">
    <reaction evidence="15">
        <text>a di-trans,poly-cis-dolichyl diphosphooligosaccharide + L-asparaginyl-[protein] = N(4)-(oligosaccharide-(1-&gt;4)-N-acetyl-beta-D-glucosaminyl-(1-&gt;4)-N-acetyl-beta-D-glucosaminyl)-L-asparaginyl-[protein] + a di-trans,poly-cis-dolichyl diphosphate + H(+)</text>
        <dbReference type="Rhea" id="RHEA:22980"/>
        <dbReference type="Rhea" id="RHEA-COMP:12804"/>
        <dbReference type="Rhea" id="RHEA-COMP:12805"/>
        <dbReference type="Rhea" id="RHEA-COMP:19506"/>
        <dbReference type="Rhea" id="RHEA-COMP:19509"/>
        <dbReference type="ChEBI" id="CHEBI:15378"/>
        <dbReference type="ChEBI" id="CHEBI:50347"/>
        <dbReference type="ChEBI" id="CHEBI:57497"/>
        <dbReference type="ChEBI" id="CHEBI:57570"/>
        <dbReference type="ChEBI" id="CHEBI:132529"/>
        <dbReference type="EC" id="2.4.99.18"/>
    </reaction>
</comment>
<evidence type="ECO:0000256" key="9">
    <source>
        <dbReference type="ARBA" id="ARBA00022692"/>
    </source>
</evidence>
<evidence type="ECO:0000256" key="12">
    <source>
        <dbReference type="ARBA" id="ARBA00022989"/>
    </source>
</evidence>
<comment type="pathway">
    <text evidence="4">Protein modification; protein glycosylation.</text>
</comment>
<feature type="transmembrane region" description="Helical" evidence="16">
    <location>
        <begin position="25"/>
        <end position="47"/>
    </location>
</feature>
<evidence type="ECO:0000256" key="10">
    <source>
        <dbReference type="ARBA" id="ARBA00022723"/>
    </source>
</evidence>